<name>A0ABX0TA22_9MICO</name>
<sequence length="387" mass="41900">MRDTDTDADQHWDVVVVGAGPAGATAARSAARGGARVLLLDKAVFPRYKTCGGGIIGQSRSRLTAQALATIEADLPEVGFSHRMGRVTRVRTESPFVAMVDRERFDQANVDAATEAGVVFRDGANVRALADEDGRTRLTLSDGEELVARVVVGADGSGGRVGRYVGAVMAATDLGLEVEVPRRPEDAATGLLLDWGPHPGTYAWLFPKSDTLTVGVIERKGHADQTRRYLDDWIERLGLHPSDQDRSSGHLTQWRTSGSPLRRGTVVLAGETAGLLEPWTREGISFALRSGEWAGEAAAAHAGGDPAALDRYASRVQAELVPEIVAGEQLLRVFTRFPGAFHFLIAKTGFGRRYFIRFCRGETTLARAFRRRWVRTVTGLLARTPAS</sequence>
<dbReference type="InterPro" id="IPR050407">
    <property type="entry name" value="Geranylgeranyl_reductase"/>
</dbReference>
<gene>
    <name evidence="2" type="ORF">E9228_001674</name>
</gene>
<keyword evidence="3" id="KW-1185">Reference proteome</keyword>
<organism evidence="2 3">
    <name type="scientific">Curtobacterium salicis</name>
    <dbReference type="NCBI Taxonomy" id="1779862"/>
    <lineage>
        <taxon>Bacteria</taxon>
        <taxon>Bacillati</taxon>
        <taxon>Actinomycetota</taxon>
        <taxon>Actinomycetes</taxon>
        <taxon>Micrococcales</taxon>
        <taxon>Microbacteriaceae</taxon>
        <taxon>Curtobacterium</taxon>
    </lineage>
</organism>
<dbReference type="Gene3D" id="3.50.50.60">
    <property type="entry name" value="FAD/NAD(P)-binding domain"/>
    <property type="match status" value="1"/>
</dbReference>
<evidence type="ECO:0000313" key="2">
    <source>
        <dbReference type="EMBL" id="NII41038.1"/>
    </source>
</evidence>
<dbReference type="InterPro" id="IPR011777">
    <property type="entry name" value="Geranylgeranyl_Rdtase_fam"/>
</dbReference>
<dbReference type="EMBL" id="JAAOYO010000002">
    <property type="protein sequence ID" value="NII41038.1"/>
    <property type="molecule type" value="Genomic_DNA"/>
</dbReference>
<dbReference type="InterPro" id="IPR002938">
    <property type="entry name" value="FAD-bd"/>
</dbReference>
<evidence type="ECO:0000313" key="3">
    <source>
        <dbReference type="Proteomes" id="UP001318300"/>
    </source>
</evidence>
<dbReference type="InterPro" id="IPR036188">
    <property type="entry name" value="FAD/NAD-bd_sf"/>
</dbReference>
<dbReference type="PANTHER" id="PTHR42685">
    <property type="entry name" value="GERANYLGERANYL DIPHOSPHATE REDUCTASE"/>
    <property type="match status" value="1"/>
</dbReference>
<evidence type="ECO:0000259" key="1">
    <source>
        <dbReference type="Pfam" id="PF01494"/>
    </source>
</evidence>
<dbReference type="PRINTS" id="PR00420">
    <property type="entry name" value="RNGMNOXGNASE"/>
</dbReference>
<feature type="domain" description="FAD-binding" evidence="1">
    <location>
        <begin position="13"/>
        <end position="314"/>
    </location>
</feature>
<reference evidence="2 3" key="1">
    <citation type="submission" date="2020-03" db="EMBL/GenBank/DDBJ databases">
        <title>Above-ground endophytic microbial communities from plants in different locations in the United States.</title>
        <authorList>
            <person name="Frank C."/>
        </authorList>
    </citation>
    <scope>NUCLEOTIDE SEQUENCE [LARGE SCALE GENOMIC DNA]</scope>
    <source>
        <strain evidence="2 3">WW7</strain>
    </source>
</reference>
<dbReference type="NCBIfam" id="TIGR02032">
    <property type="entry name" value="GG-red-SF"/>
    <property type="match status" value="1"/>
</dbReference>
<dbReference type="PANTHER" id="PTHR42685:SF22">
    <property type="entry name" value="CONDITIONED MEDIUM FACTOR RECEPTOR 1"/>
    <property type="match status" value="1"/>
</dbReference>
<dbReference type="Pfam" id="PF01494">
    <property type="entry name" value="FAD_binding_3"/>
    <property type="match status" value="1"/>
</dbReference>
<protein>
    <submittedName>
        <fullName evidence="2">Geranylgeranyl reductase family protein</fullName>
    </submittedName>
</protein>
<comment type="caution">
    <text evidence="2">The sequence shown here is derived from an EMBL/GenBank/DDBJ whole genome shotgun (WGS) entry which is preliminary data.</text>
</comment>
<dbReference type="SUPFAM" id="SSF51905">
    <property type="entry name" value="FAD/NAD(P)-binding domain"/>
    <property type="match status" value="1"/>
</dbReference>
<accession>A0ABX0TA22</accession>
<dbReference type="RefSeq" id="WP_166780077.1">
    <property type="nucleotide sequence ID" value="NZ_JAAOYO010000002.1"/>
</dbReference>
<dbReference type="Proteomes" id="UP001318300">
    <property type="component" value="Unassembled WGS sequence"/>
</dbReference>
<proteinExistence type="predicted"/>